<dbReference type="RefSeq" id="WP_379830676.1">
    <property type="nucleotide sequence ID" value="NZ_JBHUHU010000003.1"/>
</dbReference>
<dbReference type="Proteomes" id="UP001597342">
    <property type="component" value="Unassembled WGS sequence"/>
</dbReference>
<accession>A0ABW4Y0R5</accession>
<protein>
    <recommendedName>
        <fullName evidence="3">Lipocalin-like domain-containing protein</fullName>
    </recommendedName>
</protein>
<proteinExistence type="predicted"/>
<dbReference type="PROSITE" id="PS51257">
    <property type="entry name" value="PROKAR_LIPOPROTEIN"/>
    <property type="match status" value="1"/>
</dbReference>
<evidence type="ECO:0000313" key="2">
    <source>
        <dbReference type="Proteomes" id="UP001597342"/>
    </source>
</evidence>
<gene>
    <name evidence="1" type="ORF">ACFSJE_09100</name>
</gene>
<evidence type="ECO:0000313" key="1">
    <source>
        <dbReference type="EMBL" id="MFD2099928.1"/>
    </source>
</evidence>
<sequence>MRNIIGVLLIGLSVSCSNKIELDGNWVISEMRFNGKSVYPNTVSKEFSIEFNVAGYEGAEKLSFQSLDSTIILPGFDSEKLLGTFSFKTDKIGIKLNNPSNYTNSEYDLAKEIYLGEFEIIKYPNKYILGLKSNSTGIKLINEDYLLKEKIDDFFNY</sequence>
<dbReference type="EMBL" id="JBHUHU010000003">
    <property type="protein sequence ID" value="MFD2099928.1"/>
    <property type="molecule type" value="Genomic_DNA"/>
</dbReference>
<evidence type="ECO:0008006" key="3">
    <source>
        <dbReference type="Google" id="ProtNLM"/>
    </source>
</evidence>
<reference evidence="2" key="1">
    <citation type="journal article" date="2019" name="Int. J. Syst. Evol. Microbiol.">
        <title>The Global Catalogue of Microorganisms (GCM) 10K type strain sequencing project: providing services to taxonomists for standard genome sequencing and annotation.</title>
        <authorList>
            <consortium name="The Broad Institute Genomics Platform"/>
            <consortium name="The Broad Institute Genome Sequencing Center for Infectious Disease"/>
            <person name="Wu L."/>
            <person name="Ma J."/>
        </authorList>
    </citation>
    <scope>NUCLEOTIDE SEQUENCE [LARGE SCALE GENOMIC DNA]</scope>
    <source>
        <strain evidence="2">JCM 3389</strain>
    </source>
</reference>
<organism evidence="1 2">
    <name type="scientific">Flagellimonas iocasae</name>
    <dbReference type="NCBI Taxonomy" id="2055905"/>
    <lineage>
        <taxon>Bacteria</taxon>
        <taxon>Pseudomonadati</taxon>
        <taxon>Bacteroidota</taxon>
        <taxon>Flavobacteriia</taxon>
        <taxon>Flavobacteriales</taxon>
        <taxon>Flavobacteriaceae</taxon>
        <taxon>Flagellimonas</taxon>
    </lineage>
</organism>
<comment type="caution">
    <text evidence="1">The sequence shown here is derived from an EMBL/GenBank/DDBJ whole genome shotgun (WGS) entry which is preliminary data.</text>
</comment>
<keyword evidence="2" id="KW-1185">Reference proteome</keyword>
<name>A0ABW4Y0R5_9FLAO</name>